<name>A0A0A2WHM8_9GAMM</name>
<evidence type="ECO:0000256" key="1">
    <source>
        <dbReference type="SAM" id="MobiDB-lite"/>
    </source>
</evidence>
<keyword evidence="3" id="KW-1185">Reference proteome</keyword>
<accession>A0A0A2WHM8</accession>
<gene>
    <name evidence="2" type="ORF">LF41_2599</name>
</gene>
<proteinExistence type="predicted"/>
<reference evidence="2 3" key="1">
    <citation type="submission" date="2014-09" db="EMBL/GenBank/DDBJ databases">
        <title>Genome sequences of Lysobacter dokdonensis DS-58.</title>
        <authorList>
            <person name="Kim J.F."/>
            <person name="Kwak M.-J."/>
        </authorList>
    </citation>
    <scope>NUCLEOTIDE SEQUENCE [LARGE SCALE GENOMIC DNA]</scope>
    <source>
        <strain evidence="2 3">DS-58</strain>
    </source>
</reference>
<organism evidence="2 3">
    <name type="scientific">Lysobacter dokdonensis DS-58</name>
    <dbReference type="NCBI Taxonomy" id="1300345"/>
    <lineage>
        <taxon>Bacteria</taxon>
        <taxon>Pseudomonadati</taxon>
        <taxon>Pseudomonadota</taxon>
        <taxon>Gammaproteobacteria</taxon>
        <taxon>Lysobacterales</taxon>
        <taxon>Lysobacteraceae</taxon>
        <taxon>Noviluteimonas</taxon>
    </lineage>
</organism>
<dbReference type="AlphaFoldDB" id="A0A0A2WHM8"/>
<sequence length="48" mass="5137">MQGLALRHGCFPNCCCGVPNAADRASPDPHSPRRRQAESYTARGPGRA</sequence>
<evidence type="ECO:0000313" key="3">
    <source>
        <dbReference type="Proteomes" id="UP000030518"/>
    </source>
</evidence>
<comment type="caution">
    <text evidence="2">The sequence shown here is derived from an EMBL/GenBank/DDBJ whole genome shotgun (WGS) entry which is preliminary data.</text>
</comment>
<feature type="compositionally biased region" description="Basic and acidic residues" evidence="1">
    <location>
        <begin position="25"/>
        <end position="37"/>
    </location>
</feature>
<dbReference type="EMBL" id="JRKJ01000006">
    <property type="protein sequence ID" value="KGQ19661.1"/>
    <property type="molecule type" value="Genomic_DNA"/>
</dbReference>
<dbReference type="Proteomes" id="UP000030518">
    <property type="component" value="Unassembled WGS sequence"/>
</dbReference>
<dbReference type="STRING" id="1300345.LF41_2599"/>
<feature type="region of interest" description="Disordered" evidence="1">
    <location>
        <begin position="22"/>
        <end position="48"/>
    </location>
</feature>
<evidence type="ECO:0000313" key="2">
    <source>
        <dbReference type="EMBL" id="KGQ19661.1"/>
    </source>
</evidence>
<dbReference type="PATRIC" id="fig|1300345.3.peg.1165"/>
<protein>
    <submittedName>
        <fullName evidence="2">Uncharacterized protein</fullName>
    </submittedName>
</protein>